<keyword evidence="3 9" id="KW-1133">Transmembrane helix</keyword>
<comment type="caution">
    <text evidence="11">The sequence shown here is derived from an EMBL/GenBank/DDBJ whole genome shotgun (WGS) entry which is preliminary data.</text>
</comment>
<organism evidence="11 12">
    <name type="scientific">Porites evermanni</name>
    <dbReference type="NCBI Taxonomy" id="104178"/>
    <lineage>
        <taxon>Eukaryota</taxon>
        <taxon>Metazoa</taxon>
        <taxon>Cnidaria</taxon>
        <taxon>Anthozoa</taxon>
        <taxon>Hexacorallia</taxon>
        <taxon>Scleractinia</taxon>
        <taxon>Fungiina</taxon>
        <taxon>Poritidae</taxon>
        <taxon>Porites</taxon>
    </lineage>
</organism>
<dbReference type="PANTHER" id="PTHR45695">
    <property type="entry name" value="LEUCOKININ RECEPTOR-RELATED"/>
    <property type="match status" value="1"/>
</dbReference>
<dbReference type="SMART" id="SM01381">
    <property type="entry name" value="7TM_GPCR_Srsx"/>
    <property type="match status" value="1"/>
</dbReference>
<dbReference type="Gene3D" id="1.20.1070.10">
    <property type="entry name" value="Rhodopsin 7-helix transmembrane proteins"/>
    <property type="match status" value="2"/>
</dbReference>
<evidence type="ECO:0000256" key="4">
    <source>
        <dbReference type="ARBA" id="ARBA00023040"/>
    </source>
</evidence>
<dbReference type="EMBL" id="CALNXI010000118">
    <property type="protein sequence ID" value="CAH3019552.1"/>
    <property type="molecule type" value="Genomic_DNA"/>
</dbReference>
<dbReference type="SUPFAM" id="SSF81321">
    <property type="entry name" value="Family A G protein-coupled receptor-like"/>
    <property type="match status" value="1"/>
</dbReference>
<feature type="transmembrane region" description="Helical" evidence="9">
    <location>
        <begin position="228"/>
        <end position="245"/>
    </location>
</feature>
<evidence type="ECO:0000256" key="1">
    <source>
        <dbReference type="ARBA" id="ARBA00004141"/>
    </source>
</evidence>
<keyword evidence="2 8" id="KW-0812">Transmembrane</keyword>
<keyword evidence="12" id="KW-1185">Reference proteome</keyword>
<feature type="transmembrane region" description="Helical" evidence="9">
    <location>
        <begin position="44"/>
        <end position="65"/>
    </location>
</feature>
<sequence>MSDPPHVAITMANSIFIITCTVGNSLVCAVVLRNRDMRIPFNYLLVNLAAADIFYATFAVPNIILRHHVYHPEGLTGTLLCTTLTGRNLAWFGGRASMITLLVIAIERYFAVVHPLGNKGKLTNRKLKLILISDHHLSRPLLKLLKHFVFSIAGGSNGGSHSENQCDEGKYDRLVGKFRLKQLQRRVRFGQTVLVVLYARIVYSLWFNRSDNAVTHHQQAVLRLRKRVTLMVVYVSAFFAISWGGDTVLHILEDSSFNLSPLAIPIAHVVLMFNAAVNPFAYALINERFRQKMKEMFGSGSRSLAAKTFVTSERKPQGVEMANMLVKQNNDHPQ</sequence>
<feature type="transmembrane region" description="Helical" evidence="9">
    <location>
        <begin position="265"/>
        <end position="285"/>
    </location>
</feature>
<feature type="domain" description="G-protein coupled receptors family 1 profile" evidence="10">
    <location>
        <begin position="23"/>
        <end position="282"/>
    </location>
</feature>
<evidence type="ECO:0000256" key="9">
    <source>
        <dbReference type="SAM" id="Phobius"/>
    </source>
</evidence>
<accession>A0ABN8LQN5</accession>
<keyword evidence="7 8" id="KW-0807">Transducer</keyword>
<dbReference type="PRINTS" id="PR00237">
    <property type="entry name" value="GPCRRHODOPSN"/>
</dbReference>
<evidence type="ECO:0000313" key="11">
    <source>
        <dbReference type="EMBL" id="CAH3019552.1"/>
    </source>
</evidence>
<evidence type="ECO:0000256" key="5">
    <source>
        <dbReference type="ARBA" id="ARBA00023136"/>
    </source>
</evidence>
<keyword evidence="4 8" id="KW-0297">G-protein coupled receptor</keyword>
<dbReference type="CDD" id="cd00637">
    <property type="entry name" value="7tm_classA_rhodopsin-like"/>
    <property type="match status" value="1"/>
</dbReference>
<dbReference type="InterPro" id="IPR017452">
    <property type="entry name" value="GPCR_Rhodpsn_7TM"/>
</dbReference>
<evidence type="ECO:0000259" key="10">
    <source>
        <dbReference type="PROSITE" id="PS50262"/>
    </source>
</evidence>
<evidence type="ECO:0000313" key="12">
    <source>
        <dbReference type="Proteomes" id="UP001159427"/>
    </source>
</evidence>
<evidence type="ECO:0000256" key="8">
    <source>
        <dbReference type="RuleBase" id="RU000688"/>
    </source>
</evidence>
<reference evidence="11 12" key="1">
    <citation type="submission" date="2022-05" db="EMBL/GenBank/DDBJ databases">
        <authorList>
            <consortium name="Genoscope - CEA"/>
            <person name="William W."/>
        </authorList>
    </citation>
    <scope>NUCLEOTIDE SEQUENCE [LARGE SCALE GENOMIC DNA]</scope>
</reference>
<feature type="transmembrane region" description="Helical" evidence="9">
    <location>
        <begin position="6"/>
        <end position="32"/>
    </location>
</feature>
<keyword evidence="6 8" id="KW-0675">Receptor</keyword>
<dbReference type="PROSITE" id="PS00237">
    <property type="entry name" value="G_PROTEIN_RECEP_F1_1"/>
    <property type="match status" value="1"/>
</dbReference>
<comment type="subcellular location">
    <subcellularLocation>
        <location evidence="1">Membrane</location>
        <topology evidence="1">Multi-pass membrane protein</topology>
    </subcellularLocation>
</comment>
<gene>
    <name evidence="11" type="ORF">PEVE_00003008</name>
</gene>
<dbReference type="Proteomes" id="UP001159427">
    <property type="component" value="Unassembled WGS sequence"/>
</dbReference>
<name>A0ABN8LQN5_9CNID</name>
<keyword evidence="5 9" id="KW-0472">Membrane</keyword>
<proteinExistence type="inferred from homology"/>
<dbReference type="PANTHER" id="PTHR45695:SF9">
    <property type="entry name" value="LEUCOKININ RECEPTOR"/>
    <property type="match status" value="1"/>
</dbReference>
<dbReference type="PROSITE" id="PS50262">
    <property type="entry name" value="G_PROTEIN_RECEP_F1_2"/>
    <property type="match status" value="1"/>
</dbReference>
<evidence type="ECO:0000256" key="2">
    <source>
        <dbReference type="ARBA" id="ARBA00022692"/>
    </source>
</evidence>
<dbReference type="Pfam" id="PF00001">
    <property type="entry name" value="7tm_1"/>
    <property type="match status" value="1"/>
</dbReference>
<evidence type="ECO:0000256" key="7">
    <source>
        <dbReference type="ARBA" id="ARBA00023224"/>
    </source>
</evidence>
<dbReference type="InterPro" id="IPR000276">
    <property type="entry name" value="GPCR_Rhodpsn"/>
</dbReference>
<evidence type="ECO:0000256" key="3">
    <source>
        <dbReference type="ARBA" id="ARBA00022989"/>
    </source>
</evidence>
<comment type="similarity">
    <text evidence="8">Belongs to the G-protein coupled receptor 1 family.</text>
</comment>
<evidence type="ECO:0000256" key="6">
    <source>
        <dbReference type="ARBA" id="ARBA00023170"/>
    </source>
</evidence>
<protein>
    <recommendedName>
        <fullName evidence="10">G-protein coupled receptors family 1 profile domain-containing protein</fullName>
    </recommendedName>
</protein>